<evidence type="ECO:0000256" key="3">
    <source>
        <dbReference type="ARBA" id="ARBA00022840"/>
    </source>
</evidence>
<dbReference type="GO" id="GO:0046872">
    <property type="term" value="F:metal ion binding"/>
    <property type="evidence" value="ECO:0007669"/>
    <property type="project" value="InterPro"/>
</dbReference>
<dbReference type="GO" id="GO:0016874">
    <property type="term" value="F:ligase activity"/>
    <property type="evidence" value="ECO:0007669"/>
    <property type="project" value="UniProtKB-KW"/>
</dbReference>
<dbReference type="PANTHER" id="PTHR43585:SF2">
    <property type="entry name" value="ATP-GRASP ENZYME FSQD"/>
    <property type="match status" value="1"/>
</dbReference>
<dbReference type="PANTHER" id="PTHR43585">
    <property type="entry name" value="FUMIPYRROLE BIOSYNTHESIS PROTEIN C"/>
    <property type="match status" value="1"/>
</dbReference>
<gene>
    <name evidence="6" type="ORF">QY95_03728</name>
</gene>
<evidence type="ECO:0000256" key="1">
    <source>
        <dbReference type="ARBA" id="ARBA00022598"/>
    </source>
</evidence>
<dbReference type="InterPro" id="IPR052032">
    <property type="entry name" value="ATP-dep_AA_Ligase"/>
</dbReference>
<feature type="domain" description="ATP-grasp" evidence="5">
    <location>
        <begin position="117"/>
        <end position="309"/>
    </location>
</feature>
<reference evidence="6" key="1">
    <citation type="submission" date="2015-02" db="EMBL/GenBank/DDBJ databases">
        <title>Genome Assembly of Bacillaceae bacterium MTCC 8252.</title>
        <authorList>
            <person name="Verma A."/>
            <person name="Khatri I."/>
            <person name="Mual P."/>
            <person name="Subramanian S."/>
            <person name="Krishnamurthi S."/>
        </authorList>
    </citation>
    <scope>NUCLEOTIDE SEQUENCE [LARGE SCALE GENOMIC DNA]</scope>
    <source>
        <strain evidence="6">MTCC 8252</strain>
    </source>
</reference>
<dbReference type="SUPFAM" id="SSF56059">
    <property type="entry name" value="Glutathione synthetase ATP-binding domain-like"/>
    <property type="match status" value="1"/>
</dbReference>
<keyword evidence="1" id="KW-0436">Ligase</keyword>
<dbReference type="Gene3D" id="3.30.470.20">
    <property type="entry name" value="ATP-grasp fold, B domain"/>
    <property type="match status" value="1"/>
</dbReference>
<evidence type="ECO:0000313" key="6">
    <source>
        <dbReference type="EMBL" id="KKB34902.1"/>
    </source>
</evidence>
<evidence type="ECO:0000256" key="2">
    <source>
        <dbReference type="ARBA" id="ARBA00022741"/>
    </source>
</evidence>
<dbReference type="RefSeq" id="WP_052725955.1">
    <property type="nucleotide sequence ID" value="NZ_JWIR02000078.1"/>
</dbReference>
<keyword evidence="3 4" id="KW-0067">ATP-binding</keyword>
<evidence type="ECO:0000313" key="7">
    <source>
        <dbReference type="Proteomes" id="UP000031563"/>
    </source>
</evidence>
<proteinExistence type="predicted"/>
<dbReference type="PROSITE" id="PS50975">
    <property type="entry name" value="ATP_GRASP"/>
    <property type="match status" value="1"/>
</dbReference>
<evidence type="ECO:0000256" key="4">
    <source>
        <dbReference type="PROSITE-ProRule" id="PRU00409"/>
    </source>
</evidence>
<sequence>MDTIVFIGANKSGSSREAIKVAESLGYFTVLLTDREKLLKQRREFPDVHHMVLTNLNSKDTMRKEIDHLIKKGLNVKSIMSLVDPFVSVACQIADEFGVNRTSCQAIEIMENKHLTRETMKDSKYNSYYLLIDGDTIHTDTLAILERKLPLIIKSPKSTGSKDVVQVSTMKELISEFLQMREKTSAPILIEEYLDGPQFLVEAVVHKGNISIAGMVEQEITKDLRFIVTGYTIMKDEDSDLARSLKQAAEDIIRHMGLENGTCHLELRLVRGSWKLIEINPRISGGAMNTILKAAYGFNCVEETIKLYLGE</sequence>
<comment type="caution">
    <text evidence="6">The sequence shown here is derived from an EMBL/GenBank/DDBJ whole genome shotgun (WGS) entry which is preliminary data.</text>
</comment>
<evidence type="ECO:0000259" key="5">
    <source>
        <dbReference type="PROSITE" id="PS50975"/>
    </source>
</evidence>
<keyword evidence="2 4" id="KW-0547">Nucleotide-binding</keyword>
<dbReference type="InterPro" id="IPR011761">
    <property type="entry name" value="ATP-grasp"/>
</dbReference>
<accession>A0A0F5HPZ1</accession>
<name>A0A0F5HPZ1_BACTR</name>
<dbReference type="STRING" id="1221996.QY95_03728"/>
<dbReference type="GO" id="GO:0005524">
    <property type="term" value="F:ATP binding"/>
    <property type="evidence" value="ECO:0007669"/>
    <property type="project" value="UniProtKB-UniRule"/>
</dbReference>
<keyword evidence="7" id="KW-1185">Reference proteome</keyword>
<protein>
    <submittedName>
        <fullName evidence="6">Phosphoribosylglycinamide synthetase</fullName>
    </submittedName>
</protein>
<dbReference type="Proteomes" id="UP000031563">
    <property type="component" value="Unassembled WGS sequence"/>
</dbReference>
<dbReference type="AlphaFoldDB" id="A0A0F5HPZ1"/>
<organism evidence="6 7">
    <name type="scientific">Bacillus thermotolerans</name>
    <name type="common">Quasibacillus thermotolerans</name>
    <dbReference type="NCBI Taxonomy" id="1221996"/>
    <lineage>
        <taxon>Bacteria</taxon>
        <taxon>Bacillati</taxon>
        <taxon>Bacillota</taxon>
        <taxon>Bacilli</taxon>
        <taxon>Bacillales</taxon>
        <taxon>Bacillaceae</taxon>
        <taxon>Bacillus</taxon>
    </lineage>
</organism>
<dbReference type="EMBL" id="JWIR02000078">
    <property type="protein sequence ID" value="KKB34902.1"/>
    <property type="molecule type" value="Genomic_DNA"/>
</dbReference>
<dbReference type="Pfam" id="PF13535">
    <property type="entry name" value="ATP-grasp_4"/>
    <property type="match status" value="1"/>
</dbReference>